<dbReference type="AlphaFoldDB" id="A0A8J3FTE0"/>
<dbReference type="Pfam" id="PF13640">
    <property type="entry name" value="2OG-FeII_Oxy_3"/>
    <property type="match status" value="1"/>
</dbReference>
<dbReference type="InterPro" id="IPR044862">
    <property type="entry name" value="Pro_4_hyd_alph_FE2OG_OXY"/>
</dbReference>
<dbReference type="GO" id="GO:0016705">
    <property type="term" value="F:oxidoreductase activity, acting on paired donors, with incorporation or reduction of molecular oxygen"/>
    <property type="evidence" value="ECO:0007669"/>
    <property type="project" value="InterPro"/>
</dbReference>
<evidence type="ECO:0000313" key="8">
    <source>
        <dbReference type="EMBL" id="GGM48778.1"/>
    </source>
</evidence>
<gene>
    <name evidence="8" type="ORF">GCM10012275_19640</name>
</gene>
<reference evidence="8" key="2">
    <citation type="submission" date="2020-09" db="EMBL/GenBank/DDBJ databases">
        <authorList>
            <person name="Sun Q."/>
            <person name="Zhou Y."/>
        </authorList>
    </citation>
    <scope>NUCLEOTIDE SEQUENCE</scope>
    <source>
        <strain evidence="8">CGMCC 4.5737</strain>
    </source>
</reference>
<protein>
    <recommendedName>
        <fullName evidence="7">Fe2OG dioxygenase domain-containing protein</fullName>
    </recommendedName>
</protein>
<keyword evidence="2" id="KW-0479">Metal-binding</keyword>
<dbReference type="GO" id="GO:0031418">
    <property type="term" value="F:L-ascorbic acid binding"/>
    <property type="evidence" value="ECO:0007669"/>
    <property type="project" value="UniProtKB-KW"/>
</dbReference>
<organism evidence="8 9">
    <name type="scientific">Longimycelium tulufanense</name>
    <dbReference type="NCBI Taxonomy" id="907463"/>
    <lineage>
        <taxon>Bacteria</taxon>
        <taxon>Bacillati</taxon>
        <taxon>Actinomycetota</taxon>
        <taxon>Actinomycetes</taxon>
        <taxon>Pseudonocardiales</taxon>
        <taxon>Pseudonocardiaceae</taxon>
        <taxon>Longimycelium</taxon>
    </lineage>
</organism>
<name>A0A8J3FTE0_9PSEU</name>
<dbReference type="Gene3D" id="2.60.120.620">
    <property type="entry name" value="q2cbj1_9rhob like domain"/>
    <property type="match status" value="1"/>
</dbReference>
<evidence type="ECO:0000256" key="5">
    <source>
        <dbReference type="ARBA" id="ARBA00023002"/>
    </source>
</evidence>
<proteinExistence type="predicted"/>
<feature type="domain" description="Fe2OG dioxygenase" evidence="7">
    <location>
        <begin position="106"/>
        <end position="206"/>
    </location>
</feature>
<dbReference type="EMBL" id="BMMK01000007">
    <property type="protein sequence ID" value="GGM48778.1"/>
    <property type="molecule type" value="Genomic_DNA"/>
</dbReference>
<dbReference type="RefSeq" id="WP_189056181.1">
    <property type="nucleotide sequence ID" value="NZ_BMMK01000007.1"/>
</dbReference>
<dbReference type="SMART" id="SM00702">
    <property type="entry name" value="P4Hc"/>
    <property type="match status" value="1"/>
</dbReference>
<reference evidence="8" key="1">
    <citation type="journal article" date="2014" name="Int. J. Syst. Evol. Microbiol.">
        <title>Complete genome sequence of Corynebacterium casei LMG S-19264T (=DSM 44701T), isolated from a smear-ripened cheese.</title>
        <authorList>
            <consortium name="US DOE Joint Genome Institute (JGI-PGF)"/>
            <person name="Walter F."/>
            <person name="Albersmeier A."/>
            <person name="Kalinowski J."/>
            <person name="Ruckert C."/>
        </authorList>
    </citation>
    <scope>NUCLEOTIDE SEQUENCE</scope>
    <source>
        <strain evidence="8">CGMCC 4.5737</strain>
    </source>
</reference>
<evidence type="ECO:0000256" key="2">
    <source>
        <dbReference type="ARBA" id="ARBA00022723"/>
    </source>
</evidence>
<dbReference type="InterPro" id="IPR006620">
    <property type="entry name" value="Pro_4_hyd_alph"/>
</dbReference>
<keyword evidence="3" id="KW-0847">Vitamin C</keyword>
<dbReference type="GO" id="GO:0051213">
    <property type="term" value="F:dioxygenase activity"/>
    <property type="evidence" value="ECO:0007669"/>
    <property type="project" value="UniProtKB-KW"/>
</dbReference>
<evidence type="ECO:0000259" key="7">
    <source>
        <dbReference type="PROSITE" id="PS51471"/>
    </source>
</evidence>
<comment type="cofactor">
    <cofactor evidence="1">
        <name>L-ascorbate</name>
        <dbReference type="ChEBI" id="CHEBI:38290"/>
    </cofactor>
</comment>
<comment type="caution">
    <text evidence="8">The sequence shown here is derived from an EMBL/GenBank/DDBJ whole genome shotgun (WGS) entry which is preliminary data.</text>
</comment>
<accession>A0A8J3FTE0</accession>
<evidence type="ECO:0000256" key="6">
    <source>
        <dbReference type="ARBA" id="ARBA00023004"/>
    </source>
</evidence>
<sequence>MLNLTAPVQAHLTPYSWAVVEDLITPDNRARLRKDIPPLEVFKREQRLDGGDKIYGMYVLPLVDKGVRLPVLDRLGPAWVDFVAAVDTDDYRSWVESTVGATIRPEAFDVGLFVFAPGDWVSSHTDKSEKSATHVLYLNESWAPDHGGAFEVREGVDLSTPPYESILPAGGRSVLFAQSERSWHAVAPVTSSAPDPRFTIQVEMWR</sequence>
<keyword evidence="9" id="KW-1185">Reference proteome</keyword>
<dbReference type="Proteomes" id="UP000637578">
    <property type="component" value="Unassembled WGS sequence"/>
</dbReference>
<keyword evidence="6" id="KW-0408">Iron</keyword>
<dbReference type="InterPro" id="IPR005123">
    <property type="entry name" value="Oxoglu/Fe-dep_dioxygenase_dom"/>
</dbReference>
<evidence type="ECO:0000256" key="3">
    <source>
        <dbReference type="ARBA" id="ARBA00022896"/>
    </source>
</evidence>
<evidence type="ECO:0000313" key="9">
    <source>
        <dbReference type="Proteomes" id="UP000637578"/>
    </source>
</evidence>
<dbReference type="PROSITE" id="PS51471">
    <property type="entry name" value="FE2OG_OXY"/>
    <property type="match status" value="1"/>
</dbReference>
<evidence type="ECO:0000256" key="1">
    <source>
        <dbReference type="ARBA" id="ARBA00001961"/>
    </source>
</evidence>
<evidence type="ECO:0000256" key="4">
    <source>
        <dbReference type="ARBA" id="ARBA00022964"/>
    </source>
</evidence>
<dbReference type="GO" id="GO:0005506">
    <property type="term" value="F:iron ion binding"/>
    <property type="evidence" value="ECO:0007669"/>
    <property type="project" value="InterPro"/>
</dbReference>
<keyword evidence="4" id="KW-0223">Dioxygenase</keyword>
<keyword evidence="5" id="KW-0560">Oxidoreductase</keyword>